<dbReference type="EMBL" id="PVZC01000004">
    <property type="protein sequence ID" value="PRX99123.1"/>
    <property type="molecule type" value="Genomic_DNA"/>
</dbReference>
<dbReference type="Proteomes" id="UP000237846">
    <property type="component" value="Unassembled WGS sequence"/>
</dbReference>
<evidence type="ECO:0000259" key="2">
    <source>
        <dbReference type="PROSITE" id="PS50943"/>
    </source>
</evidence>
<dbReference type="SMART" id="SM00530">
    <property type="entry name" value="HTH_XRE"/>
    <property type="match status" value="1"/>
</dbReference>
<dbReference type="RefSeq" id="WP_146159464.1">
    <property type="nucleotide sequence ID" value="NZ_PVZC01000004.1"/>
</dbReference>
<dbReference type="Pfam" id="PF19054">
    <property type="entry name" value="DUF5753"/>
    <property type="match status" value="1"/>
</dbReference>
<dbReference type="Gene3D" id="1.10.260.40">
    <property type="entry name" value="lambda repressor-like DNA-binding domains"/>
    <property type="match status" value="1"/>
</dbReference>
<dbReference type="InterPro" id="IPR001387">
    <property type="entry name" value="Cro/C1-type_HTH"/>
</dbReference>
<accession>A0A2T0Q5R1</accession>
<dbReference type="AlphaFoldDB" id="A0A2T0Q5R1"/>
<evidence type="ECO:0000256" key="1">
    <source>
        <dbReference type="SAM" id="MobiDB-lite"/>
    </source>
</evidence>
<feature type="region of interest" description="Disordered" evidence="1">
    <location>
        <begin position="23"/>
        <end position="44"/>
    </location>
</feature>
<gene>
    <name evidence="3" type="ORF">CLV72_104703</name>
</gene>
<comment type="caution">
    <text evidence="3">The sequence shown here is derived from an EMBL/GenBank/DDBJ whole genome shotgun (WGS) entry which is preliminary data.</text>
</comment>
<feature type="domain" description="HTH cro/C1-type" evidence="2">
    <location>
        <begin position="14"/>
        <end position="68"/>
    </location>
</feature>
<dbReference type="Pfam" id="PF13560">
    <property type="entry name" value="HTH_31"/>
    <property type="match status" value="1"/>
</dbReference>
<keyword evidence="4" id="KW-1185">Reference proteome</keyword>
<dbReference type="OrthoDB" id="4966777at2"/>
<evidence type="ECO:0000313" key="3">
    <source>
        <dbReference type="EMBL" id="PRX99123.1"/>
    </source>
</evidence>
<dbReference type="InterPro" id="IPR010982">
    <property type="entry name" value="Lambda_DNA-bd_dom_sf"/>
</dbReference>
<name>A0A2T0Q5R1_9ACTN</name>
<evidence type="ECO:0000313" key="4">
    <source>
        <dbReference type="Proteomes" id="UP000237846"/>
    </source>
</evidence>
<dbReference type="InterPro" id="IPR043917">
    <property type="entry name" value="DUF5753"/>
</dbReference>
<dbReference type="GO" id="GO:0003677">
    <property type="term" value="F:DNA binding"/>
    <property type="evidence" value="ECO:0007669"/>
    <property type="project" value="InterPro"/>
</dbReference>
<dbReference type="SUPFAM" id="SSF47413">
    <property type="entry name" value="lambda repressor-like DNA-binding domains"/>
    <property type="match status" value="1"/>
</dbReference>
<protein>
    <submittedName>
        <fullName evidence="3">Helix-turn-helix protein</fullName>
    </submittedName>
</protein>
<reference evidence="3 4" key="1">
    <citation type="submission" date="2018-03" db="EMBL/GenBank/DDBJ databases">
        <title>Genomic Encyclopedia of Archaeal and Bacterial Type Strains, Phase II (KMG-II): from individual species to whole genera.</title>
        <authorList>
            <person name="Goeker M."/>
        </authorList>
    </citation>
    <scope>NUCLEOTIDE SEQUENCE [LARGE SCALE GENOMIC DNA]</scope>
    <source>
        <strain evidence="3 4">DSM 45601</strain>
    </source>
</reference>
<proteinExistence type="predicted"/>
<organism evidence="3 4">
    <name type="scientific">Allonocardiopsis opalescens</name>
    <dbReference type="NCBI Taxonomy" id="1144618"/>
    <lineage>
        <taxon>Bacteria</taxon>
        <taxon>Bacillati</taxon>
        <taxon>Actinomycetota</taxon>
        <taxon>Actinomycetes</taxon>
        <taxon>Streptosporangiales</taxon>
        <taxon>Allonocardiopsis</taxon>
    </lineage>
</organism>
<sequence>MTRDEDTRRIGAELRRLRAGAGLTGQEAARRSGMSQPKISRLERGVNRASVEDVETLCATYRASTTDRDTLVGLVERLHRTVESAATIRRGGTHIKQAQIRRVEAAATELRYFQPMTIPGLLQTAEFTRRIYGLSLENDALVRAMQALADRQRILYDQDKRLRFMLTEQSLRWRIAPPEVMATQLHHIASLSTLATVEIAVIPADATMHEVPLNAWEAFDDDLVSVGLETATMTFTDPGDIAHYRRLYELLERSAVTGADARQLVTQLAHDHLN</sequence>
<dbReference type="PROSITE" id="PS50943">
    <property type="entry name" value="HTH_CROC1"/>
    <property type="match status" value="1"/>
</dbReference>
<dbReference type="CDD" id="cd00093">
    <property type="entry name" value="HTH_XRE"/>
    <property type="match status" value="1"/>
</dbReference>